<dbReference type="InterPro" id="IPR050771">
    <property type="entry name" value="Alpha-ketoacid_DH_E1_comp"/>
</dbReference>
<dbReference type="GO" id="GO:0000287">
    <property type="term" value="F:magnesium ion binding"/>
    <property type="evidence" value="ECO:0007669"/>
    <property type="project" value="UniProtKB-ARBA"/>
</dbReference>
<dbReference type="InterPro" id="IPR029061">
    <property type="entry name" value="THDP-binding"/>
</dbReference>
<dbReference type="Pfam" id="PF00676">
    <property type="entry name" value="E1_dh"/>
    <property type="match status" value="1"/>
</dbReference>
<keyword evidence="7" id="KW-1185">Reference proteome</keyword>
<dbReference type="SUPFAM" id="SSF52518">
    <property type="entry name" value="Thiamin diphosphate-binding fold (THDP-binding)"/>
    <property type="match status" value="1"/>
</dbReference>
<dbReference type="Gene3D" id="3.40.50.970">
    <property type="match status" value="1"/>
</dbReference>
<keyword evidence="6" id="KW-0670">Pyruvate</keyword>
<evidence type="ECO:0000313" key="7">
    <source>
        <dbReference type="Proteomes" id="UP000638848"/>
    </source>
</evidence>
<evidence type="ECO:0000256" key="4">
    <source>
        <dbReference type="SAM" id="MobiDB-lite"/>
    </source>
</evidence>
<comment type="caution">
    <text evidence="6">The sequence shown here is derived from an EMBL/GenBank/DDBJ whole genome shotgun (WGS) entry which is preliminary data.</text>
</comment>
<keyword evidence="2" id="KW-0560">Oxidoreductase</keyword>
<organism evidence="6 7">
    <name type="scientific">Kocuria dechangensis</name>
    <dbReference type="NCBI Taxonomy" id="1176249"/>
    <lineage>
        <taxon>Bacteria</taxon>
        <taxon>Bacillati</taxon>
        <taxon>Actinomycetota</taxon>
        <taxon>Actinomycetes</taxon>
        <taxon>Micrococcales</taxon>
        <taxon>Micrococcaceae</taxon>
        <taxon>Kocuria</taxon>
    </lineage>
</organism>
<feature type="region of interest" description="Disordered" evidence="4">
    <location>
        <begin position="390"/>
        <end position="445"/>
    </location>
</feature>
<evidence type="ECO:0000256" key="1">
    <source>
        <dbReference type="ARBA" id="ARBA00001964"/>
    </source>
</evidence>
<gene>
    <name evidence="6" type="primary">pdhA</name>
    <name evidence="6" type="ORF">GCM10011374_16150</name>
</gene>
<dbReference type="NCBIfam" id="TIGR03181">
    <property type="entry name" value="PDH_E1_alph_x"/>
    <property type="match status" value="1"/>
</dbReference>
<feature type="domain" description="Dehydrogenase E1 component" evidence="5">
    <location>
        <begin position="58"/>
        <end position="347"/>
    </location>
</feature>
<reference evidence="6" key="2">
    <citation type="submission" date="2020-09" db="EMBL/GenBank/DDBJ databases">
        <authorList>
            <person name="Sun Q."/>
            <person name="Zhou Y."/>
        </authorList>
    </citation>
    <scope>NUCLEOTIDE SEQUENCE</scope>
    <source>
        <strain evidence="6">CGMCC 1.12187</strain>
    </source>
</reference>
<dbReference type="CDD" id="cd02000">
    <property type="entry name" value="TPP_E1_PDC_ADC_BCADC"/>
    <property type="match status" value="1"/>
</dbReference>
<dbReference type="RefSeq" id="WP_188536008.1">
    <property type="nucleotide sequence ID" value="NZ_BMEQ01000006.1"/>
</dbReference>
<accession>A0A917GQS1</accession>
<evidence type="ECO:0000256" key="2">
    <source>
        <dbReference type="ARBA" id="ARBA00023002"/>
    </source>
</evidence>
<dbReference type="PANTHER" id="PTHR43380:SF1">
    <property type="entry name" value="2-OXOISOVALERATE DEHYDROGENASE SUBUNIT ALPHA, MITOCHONDRIAL"/>
    <property type="match status" value="1"/>
</dbReference>
<dbReference type="Proteomes" id="UP000638848">
    <property type="component" value="Unassembled WGS sequence"/>
</dbReference>
<feature type="compositionally biased region" description="Basic and acidic residues" evidence="4">
    <location>
        <begin position="395"/>
        <end position="404"/>
    </location>
</feature>
<dbReference type="PANTHER" id="PTHR43380">
    <property type="entry name" value="2-OXOISOVALERATE DEHYDROGENASE SUBUNIT ALPHA, MITOCHONDRIAL"/>
    <property type="match status" value="1"/>
</dbReference>
<dbReference type="EMBL" id="BMEQ01000006">
    <property type="protein sequence ID" value="GGG54058.1"/>
    <property type="molecule type" value="Genomic_DNA"/>
</dbReference>
<evidence type="ECO:0000256" key="3">
    <source>
        <dbReference type="ARBA" id="ARBA00023052"/>
    </source>
</evidence>
<proteinExistence type="predicted"/>
<protein>
    <submittedName>
        <fullName evidence="6">Pyruvate dehydrogenase E1 component subunit alpha</fullName>
    </submittedName>
</protein>
<dbReference type="InterPro" id="IPR001017">
    <property type="entry name" value="DH_E1"/>
</dbReference>
<feature type="compositionally biased region" description="Low complexity" evidence="4">
    <location>
        <begin position="405"/>
        <end position="418"/>
    </location>
</feature>
<evidence type="ECO:0000259" key="5">
    <source>
        <dbReference type="Pfam" id="PF00676"/>
    </source>
</evidence>
<dbReference type="AlphaFoldDB" id="A0A917GQS1"/>
<reference evidence="6" key="1">
    <citation type="journal article" date="2014" name="Int. J. Syst. Evol. Microbiol.">
        <title>Complete genome sequence of Corynebacterium casei LMG S-19264T (=DSM 44701T), isolated from a smear-ripened cheese.</title>
        <authorList>
            <consortium name="US DOE Joint Genome Institute (JGI-PGF)"/>
            <person name="Walter F."/>
            <person name="Albersmeier A."/>
            <person name="Kalinowski J."/>
            <person name="Ruckert C."/>
        </authorList>
    </citation>
    <scope>NUCLEOTIDE SEQUENCE</scope>
    <source>
        <strain evidence="6">CGMCC 1.12187</strain>
    </source>
</reference>
<dbReference type="GO" id="GO:0016624">
    <property type="term" value="F:oxidoreductase activity, acting on the aldehyde or oxo group of donors, disulfide as acceptor"/>
    <property type="evidence" value="ECO:0007669"/>
    <property type="project" value="InterPro"/>
</dbReference>
<sequence>MDAAPSSPAAHAPVRPAPAPEVRTRLVRLLDRDGAVAEDPVFSPYVADVDAEQLRSLYRSMSLARRFDEEATNLQRQGQLVLWAPLRGQEAAQVGSVRALHPADHIFPTYREHAVAIERGVDPGELLTVFRGHSAAGWKPSAHNMSAYSIVLGSQVPHAVGYAMGMAMDRRAAEAQGQEVEPAATIVYFGDGTSTEGEVHEGMVFAASYDAPVVFFIQNNQWAISVPFSTQSRVPLAERAAGYGFEGIRVDGNDVLGVLAVSRYAMEQARTGRGPVLVEAETYRLGAHTTADDPTKYRAREDERHWAELDPLVRLETHLRRDHGADDAFFEDVAAAAQALADEARAHVLAMAPPRFEEFFDKPYAEPHPLIEEERAWYAAYQAGFADTAEEGPAGEDRADDDAAGRPAAGAPGTDRGTQAAGLTVAADPDRPAEGTLSGTEEDLA</sequence>
<evidence type="ECO:0000313" key="6">
    <source>
        <dbReference type="EMBL" id="GGG54058.1"/>
    </source>
</evidence>
<dbReference type="InterPro" id="IPR017596">
    <property type="entry name" value="PdhA/BkdA"/>
</dbReference>
<dbReference type="GO" id="GO:0009083">
    <property type="term" value="P:branched-chain amino acid catabolic process"/>
    <property type="evidence" value="ECO:0007669"/>
    <property type="project" value="TreeGrafter"/>
</dbReference>
<name>A0A917GQS1_9MICC</name>
<comment type="cofactor">
    <cofactor evidence="1">
        <name>thiamine diphosphate</name>
        <dbReference type="ChEBI" id="CHEBI:58937"/>
    </cofactor>
</comment>
<keyword evidence="3" id="KW-0786">Thiamine pyrophosphate</keyword>